<evidence type="ECO:0000256" key="1">
    <source>
        <dbReference type="SAM" id="MobiDB-lite"/>
    </source>
</evidence>
<feature type="region of interest" description="Disordered" evidence="1">
    <location>
        <begin position="35"/>
        <end position="76"/>
    </location>
</feature>
<evidence type="ECO:0000313" key="3">
    <source>
        <dbReference type="Proteomes" id="UP001151760"/>
    </source>
</evidence>
<reference evidence="2" key="2">
    <citation type="submission" date="2022-01" db="EMBL/GenBank/DDBJ databases">
        <authorList>
            <person name="Yamashiro T."/>
            <person name="Shiraishi A."/>
            <person name="Satake H."/>
            <person name="Nakayama K."/>
        </authorList>
    </citation>
    <scope>NUCLEOTIDE SEQUENCE</scope>
</reference>
<organism evidence="2 3">
    <name type="scientific">Tanacetum coccineum</name>
    <dbReference type="NCBI Taxonomy" id="301880"/>
    <lineage>
        <taxon>Eukaryota</taxon>
        <taxon>Viridiplantae</taxon>
        <taxon>Streptophyta</taxon>
        <taxon>Embryophyta</taxon>
        <taxon>Tracheophyta</taxon>
        <taxon>Spermatophyta</taxon>
        <taxon>Magnoliopsida</taxon>
        <taxon>eudicotyledons</taxon>
        <taxon>Gunneridae</taxon>
        <taxon>Pentapetalae</taxon>
        <taxon>asterids</taxon>
        <taxon>campanulids</taxon>
        <taxon>Asterales</taxon>
        <taxon>Asteraceae</taxon>
        <taxon>Asteroideae</taxon>
        <taxon>Anthemideae</taxon>
        <taxon>Anthemidinae</taxon>
        <taxon>Tanacetum</taxon>
    </lineage>
</organism>
<proteinExistence type="predicted"/>
<dbReference type="Proteomes" id="UP001151760">
    <property type="component" value="Unassembled WGS sequence"/>
</dbReference>
<sequence>MLADQSIIRVMEPDGDRILRYEESRWQARSCRRRYRQRRGEAAANSDRLASRRGGDAGRGSDVLVSGPAYELGGGG</sequence>
<dbReference type="EMBL" id="BQNB010011018">
    <property type="protein sequence ID" value="GJS85006.1"/>
    <property type="molecule type" value="Genomic_DNA"/>
</dbReference>
<reference evidence="2" key="1">
    <citation type="journal article" date="2022" name="Int. J. Mol. Sci.">
        <title>Draft Genome of Tanacetum Coccineum: Genomic Comparison of Closely Related Tanacetum-Family Plants.</title>
        <authorList>
            <person name="Yamashiro T."/>
            <person name="Shiraishi A."/>
            <person name="Nakayama K."/>
            <person name="Satake H."/>
        </authorList>
    </citation>
    <scope>NUCLEOTIDE SEQUENCE</scope>
</reference>
<comment type="caution">
    <text evidence="2">The sequence shown here is derived from an EMBL/GenBank/DDBJ whole genome shotgun (WGS) entry which is preliminary data.</text>
</comment>
<name>A0ABQ4Z704_9ASTR</name>
<evidence type="ECO:0000313" key="2">
    <source>
        <dbReference type="EMBL" id="GJS85006.1"/>
    </source>
</evidence>
<accession>A0ABQ4Z704</accession>
<gene>
    <name evidence="2" type="ORF">Tco_0751547</name>
</gene>
<protein>
    <submittedName>
        <fullName evidence="2">Uncharacterized protein</fullName>
    </submittedName>
</protein>
<keyword evidence="3" id="KW-1185">Reference proteome</keyword>